<keyword evidence="1" id="KW-1133">Transmembrane helix</keyword>
<feature type="transmembrane region" description="Helical" evidence="1">
    <location>
        <begin position="64"/>
        <end position="81"/>
    </location>
</feature>
<dbReference type="RefSeq" id="WP_056953240.1">
    <property type="nucleotide sequence ID" value="NZ_AZFK01000002.1"/>
</dbReference>
<name>A0A0R1UGL7_9LACO</name>
<organism evidence="2 3">
    <name type="scientific">Limosilactobacillus ingluviei DSM 15946</name>
    <dbReference type="NCBI Taxonomy" id="1423760"/>
    <lineage>
        <taxon>Bacteria</taxon>
        <taxon>Bacillati</taxon>
        <taxon>Bacillota</taxon>
        <taxon>Bacilli</taxon>
        <taxon>Lactobacillales</taxon>
        <taxon>Lactobacillaceae</taxon>
        <taxon>Limosilactobacillus</taxon>
    </lineage>
</organism>
<evidence type="ECO:0000313" key="3">
    <source>
        <dbReference type="Proteomes" id="UP000050816"/>
    </source>
</evidence>
<sequence length="85" mass="9465">MQKRQLGATVAGLGGILLMASFSVQDNWFHSGWLGIFGSGLIVGAYLSLNWPQWQARNPRVRKVTWWLLGLCLVLVVLRGLETLV</sequence>
<protein>
    <submittedName>
        <fullName evidence="2">Uncharacterized protein</fullName>
    </submittedName>
</protein>
<accession>A0A0R1UGL7</accession>
<dbReference type="PATRIC" id="fig|1423760.3.peg.1718"/>
<proteinExistence type="predicted"/>
<reference evidence="2 3" key="1">
    <citation type="journal article" date="2015" name="Genome Announc.">
        <title>Expanding the biotechnology potential of lactobacilli through comparative genomics of 213 strains and associated genera.</title>
        <authorList>
            <person name="Sun Z."/>
            <person name="Harris H.M."/>
            <person name="McCann A."/>
            <person name="Guo C."/>
            <person name="Argimon S."/>
            <person name="Zhang W."/>
            <person name="Yang X."/>
            <person name="Jeffery I.B."/>
            <person name="Cooney J.C."/>
            <person name="Kagawa T.F."/>
            <person name="Liu W."/>
            <person name="Song Y."/>
            <person name="Salvetti E."/>
            <person name="Wrobel A."/>
            <person name="Rasinkangas P."/>
            <person name="Parkhill J."/>
            <person name="Rea M.C."/>
            <person name="O'Sullivan O."/>
            <person name="Ritari J."/>
            <person name="Douillard F.P."/>
            <person name="Paul Ross R."/>
            <person name="Yang R."/>
            <person name="Briner A.E."/>
            <person name="Felis G.E."/>
            <person name="de Vos W.M."/>
            <person name="Barrangou R."/>
            <person name="Klaenhammer T.R."/>
            <person name="Caufield P.W."/>
            <person name="Cui Y."/>
            <person name="Zhang H."/>
            <person name="O'Toole P.W."/>
        </authorList>
    </citation>
    <scope>NUCLEOTIDE SEQUENCE [LARGE SCALE GENOMIC DNA]</scope>
    <source>
        <strain evidence="2 3">DSM 15946</strain>
    </source>
</reference>
<dbReference type="AlphaFoldDB" id="A0A0R1UGL7"/>
<comment type="caution">
    <text evidence="2">The sequence shown here is derived from an EMBL/GenBank/DDBJ whole genome shotgun (WGS) entry which is preliminary data.</text>
</comment>
<gene>
    <name evidence="2" type="ORF">FC43_GL001643</name>
</gene>
<evidence type="ECO:0000256" key="1">
    <source>
        <dbReference type="SAM" id="Phobius"/>
    </source>
</evidence>
<dbReference type="Proteomes" id="UP000050816">
    <property type="component" value="Unassembled WGS sequence"/>
</dbReference>
<keyword evidence="1" id="KW-0472">Membrane</keyword>
<feature type="transmembrane region" description="Helical" evidence="1">
    <location>
        <begin position="33"/>
        <end position="52"/>
    </location>
</feature>
<evidence type="ECO:0000313" key="2">
    <source>
        <dbReference type="EMBL" id="KRL92545.1"/>
    </source>
</evidence>
<dbReference type="EMBL" id="AZFK01000002">
    <property type="protein sequence ID" value="KRL92545.1"/>
    <property type="molecule type" value="Genomic_DNA"/>
</dbReference>
<keyword evidence="1" id="KW-0812">Transmembrane</keyword>